<proteinExistence type="predicted"/>
<evidence type="ECO:0000313" key="3">
    <source>
        <dbReference type="Proteomes" id="UP001596145"/>
    </source>
</evidence>
<dbReference type="InterPro" id="IPR019278">
    <property type="entry name" value="DICT_dom"/>
</dbReference>
<dbReference type="EMBL" id="JBHSKV010000001">
    <property type="protein sequence ID" value="MFC5133282.1"/>
    <property type="molecule type" value="Genomic_DNA"/>
</dbReference>
<accession>A0ABD5QMD2</accession>
<organism evidence="2 3">
    <name type="scientific">Halorubrum glutamatedens</name>
    <dbReference type="NCBI Taxonomy" id="2707018"/>
    <lineage>
        <taxon>Archaea</taxon>
        <taxon>Methanobacteriati</taxon>
        <taxon>Methanobacteriota</taxon>
        <taxon>Stenosarchaea group</taxon>
        <taxon>Halobacteria</taxon>
        <taxon>Halobacteriales</taxon>
        <taxon>Haloferacaceae</taxon>
        <taxon>Halorubrum</taxon>
    </lineage>
</organism>
<keyword evidence="3" id="KW-1185">Reference proteome</keyword>
<dbReference type="AlphaFoldDB" id="A0ABD5QMD2"/>
<dbReference type="Proteomes" id="UP001596145">
    <property type="component" value="Unassembled WGS sequence"/>
</dbReference>
<comment type="caution">
    <text evidence="2">The sequence shown here is derived from an EMBL/GenBank/DDBJ whole genome shotgun (WGS) entry which is preliminary data.</text>
</comment>
<name>A0ABD5QMD2_9EURY</name>
<dbReference type="Pfam" id="PF10069">
    <property type="entry name" value="DICT"/>
    <property type="match status" value="1"/>
</dbReference>
<sequence>MADSLRAFFGEIEAPDRSLVVLNRSSPDPVRNLLDSLLEGQPVSIRDEEVPDGDDDVVALVEDGEVLAQSTLDDLLESVLLINSDLYKTGAIDLGEVELPDVLRGLDEVPFRLRGYPQSNKEKLLLIVISRVIERIANETGGGTLRSSFQRLSRLRDERGTYEVYESVARSGVDVHVYGVDDADPAGELPVTVHTGSSYPYRRSWFVVFTPPGRRDDGNGRPSGTGDHAALVALKDEPNVWDGFWTFRPELVARIDRYIAEHV</sequence>
<gene>
    <name evidence="2" type="ORF">ACFPJA_00870</name>
</gene>
<dbReference type="RefSeq" id="WP_122104204.1">
    <property type="nucleotide sequence ID" value="NZ_JBHSKV010000001.1"/>
</dbReference>
<evidence type="ECO:0000313" key="2">
    <source>
        <dbReference type="EMBL" id="MFC5133282.1"/>
    </source>
</evidence>
<evidence type="ECO:0000259" key="1">
    <source>
        <dbReference type="Pfam" id="PF10069"/>
    </source>
</evidence>
<reference evidence="2 3" key="1">
    <citation type="journal article" date="2019" name="Int. J. Syst. Evol. Microbiol.">
        <title>The Global Catalogue of Microorganisms (GCM) 10K type strain sequencing project: providing services to taxonomists for standard genome sequencing and annotation.</title>
        <authorList>
            <consortium name="The Broad Institute Genomics Platform"/>
            <consortium name="The Broad Institute Genome Sequencing Center for Infectious Disease"/>
            <person name="Wu L."/>
            <person name="Ma J."/>
        </authorList>
    </citation>
    <scope>NUCLEOTIDE SEQUENCE [LARGE SCALE GENOMIC DNA]</scope>
    <source>
        <strain evidence="2 3">CGMCC 1.16026</strain>
    </source>
</reference>
<protein>
    <submittedName>
        <fullName evidence="2">DICT sensory domain-containing protein</fullName>
    </submittedName>
</protein>
<feature type="domain" description="DICT" evidence="1">
    <location>
        <begin position="120"/>
        <end position="212"/>
    </location>
</feature>